<organism evidence="2 3">
    <name type="scientific">Streptomyces tibetensis</name>
    <dbReference type="NCBI Taxonomy" id="2382123"/>
    <lineage>
        <taxon>Bacteria</taxon>
        <taxon>Bacillati</taxon>
        <taxon>Actinomycetota</taxon>
        <taxon>Actinomycetes</taxon>
        <taxon>Kitasatosporales</taxon>
        <taxon>Streptomycetaceae</taxon>
        <taxon>Streptomyces</taxon>
    </lineage>
</organism>
<reference evidence="2 3" key="1">
    <citation type="submission" date="2024-10" db="EMBL/GenBank/DDBJ databases">
        <title>The Natural Products Discovery Center: Release of the First 8490 Sequenced Strains for Exploring Actinobacteria Biosynthetic Diversity.</title>
        <authorList>
            <person name="Kalkreuter E."/>
            <person name="Kautsar S.A."/>
            <person name="Yang D."/>
            <person name="Bader C.D."/>
            <person name="Teijaro C.N."/>
            <person name="Fluegel L."/>
            <person name="Davis C.M."/>
            <person name="Simpson J.R."/>
            <person name="Lauterbach L."/>
            <person name="Steele A.D."/>
            <person name="Gui C."/>
            <person name="Meng S."/>
            <person name="Li G."/>
            <person name="Viehrig K."/>
            <person name="Ye F."/>
            <person name="Su P."/>
            <person name="Kiefer A.F."/>
            <person name="Nichols A."/>
            <person name="Cepeda A.J."/>
            <person name="Yan W."/>
            <person name="Fan B."/>
            <person name="Jiang Y."/>
            <person name="Adhikari A."/>
            <person name="Zheng C.-J."/>
            <person name="Schuster L."/>
            <person name="Cowan T.M."/>
            <person name="Smanski M.J."/>
            <person name="Chevrette M.G."/>
            <person name="De Carvalho L.P.S."/>
            <person name="Shen B."/>
        </authorList>
    </citation>
    <scope>NUCLEOTIDE SEQUENCE [LARGE SCALE GENOMIC DNA]</scope>
    <source>
        <strain evidence="2 3">NPDC005497</strain>
    </source>
</reference>
<accession>A0ABW6N2R9</accession>
<dbReference type="InterPro" id="IPR006540">
    <property type="entry name" value="Lactococcin_972"/>
</dbReference>
<evidence type="ECO:0000313" key="3">
    <source>
        <dbReference type="Proteomes" id="UP001601422"/>
    </source>
</evidence>
<dbReference type="Gene3D" id="2.60.40.2850">
    <property type="match status" value="1"/>
</dbReference>
<dbReference type="EMBL" id="JBIAJP010000010">
    <property type="protein sequence ID" value="MFF0007553.1"/>
    <property type="molecule type" value="Genomic_DNA"/>
</dbReference>
<keyword evidence="1" id="KW-0732">Signal</keyword>
<keyword evidence="3" id="KW-1185">Reference proteome</keyword>
<feature type="chain" id="PRO_5046676929" evidence="1">
    <location>
        <begin position="19"/>
        <end position="156"/>
    </location>
</feature>
<gene>
    <name evidence="2" type="ORF">ACFYQT_29500</name>
</gene>
<dbReference type="Pfam" id="PF09683">
    <property type="entry name" value="Lactococcin_972"/>
    <property type="match status" value="1"/>
</dbReference>
<comment type="caution">
    <text evidence="2">The sequence shown here is derived from an EMBL/GenBank/DDBJ whole genome shotgun (WGS) entry which is preliminary data.</text>
</comment>
<protein>
    <submittedName>
        <fullName evidence="2">Lactococcin 972 family bacteriocin</fullName>
    </submittedName>
</protein>
<sequence>MRISGRSIVLGFASVAFAAFSFATPAAADASQAATVTANGTVVAADGSKIGQVTFHKRGDGTKPPAELGNPSKWGAMVINIDNSPATAQGCIGASGGNWCYGYELTTDGKYCYSNYYHGSKMHHSSVEIGALKGSAYAFAGQTSRANRTGGRCLHL</sequence>
<proteinExistence type="predicted"/>
<dbReference type="Proteomes" id="UP001601422">
    <property type="component" value="Unassembled WGS sequence"/>
</dbReference>
<evidence type="ECO:0000313" key="2">
    <source>
        <dbReference type="EMBL" id="MFF0007553.1"/>
    </source>
</evidence>
<evidence type="ECO:0000256" key="1">
    <source>
        <dbReference type="SAM" id="SignalP"/>
    </source>
</evidence>
<name>A0ABW6N2R9_9ACTN</name>
<dbReference type="RefSeq" id="WP_389832712.1">
    <property type="nucleotide sequence ID" value="NZ_JBIAJP010000010.1"/>
</dbReference>
<feature type="signal peptide" evidence="1">
    <location>
        <begin position="1"/>
        <end position="18"/>
    </location>
</feature>